<dbReference type="AlphaFoldDB" id="A0A6L9U2V1"/>
<proteinExistence type="predicted"/>
<evidence type="ECO:0000313" key="3">
    <source>
        <dbReference type="Proteomes" id="UP000483035"/>
    </source>
</evidence>
<dbReference type="InterPro" id="IPR018759">
    <property type="entry name" value="BBP2_2"/>
</dbReference>
<sequence>MDIGKDKAGHGALRLTAWATSAVLGWGIAFAAPLPAQAQSLSPDQSLDDTLPAPTTSAAPADAATGPLTDTQTGAPVNQASPASQGSGGSDTPPNMRLRLDGVDPTTTGSTLDDDLRRVNLPETTVDGLRTRQYPDRADVQGIPLGTFTLRPSVNQSINLERDRTGSVEDNRTFLQTDLRSTLTSDWDRHALTVTGEGVWQRNISGTGEEKPTISLDADLRLDLPADTIAHITAGYQFYREDTSDPNAIAGASKQSAVNQFTTGLSLERDFGLLRGTTALALTRTVYSDAELSDGTQVTLSDRDQTAGTWRGRIGYELSPAIIPFVEVNLGRAVYDQTRDSNGYARSNQSYGGKGGVEFDLGEKFKGELGFGYQHTEFDDSRLASVDSPTIDGNLAWSPQRGTDVSIGLSTTVQPSTTPGLSGYSAYQLTSTVSHQLRDDLTAKLTGGTIWRDYPSSGSAADETEYDAAFGLTWGINRYLDLTSNVGYQLTTRKEGDDTRQLQAGVGLTVKR</sequence>
<dbReference type="Pfam" id="PF10082">
    <property type="entry name" value="BBP2_2"/>
    <property type="match status" value="1"/>
</dbReference>
<dbReference type="EMBL" id="WUEY01000004">
    <property type="protein sequence ID" value="NEI70255.1"/>
    <property type="molecule type" value="Genomic_DNA"/>
</dbReference>
<dbReference type="SUPFAM" id="SSF103515">
    <property type="entry name" value="Autotransporter"/>
    <property type="match status" value="1"/>
</dbReference>
<evidence type="ECO:0000256" key="1">
    <source>
        <dbReference type="SAM" id="MobiDB-lite"/>
    </source>
</evidence>
<feature type="compositionally biased region" description="Low complexity" evidence="1">
    <location>
        <begin position="48"/>
        <end position="71"/>
    </location>
</feature>
<feature type="region of interest" description="Disordered" evidence="1">
    <location>
        <begin position="40"/>
        <end position="114"/>
    </location>
</feature>
<organism evidence="2 3">
    <name type="scientific">Rhizobium lusitanum</name>
    <dbReference type="NCBI Taxonomy" id="293958"/>
    <lineage>
        <taxon>Bacteria</taxon>
        <taxon>Pseudomonadati</taxon>
        <taxon>Pseudomonadota</taxon>
        <taxon>Alphaproteobacteria</taxon>
        <taxon>Hyphomicrobiales</taxon>
        <taxon>Rhizobiaceae</taxon>
        <taxon>Rhizobium/Agrobacterium group</taxon>
        <taxon>Rhizobium</taxon>
    </lineage>
</organism>
<dbReference type="InterPro" id="IPR036709">
    <property type="entry name" value="Autotransporte_beta_dom_sf"/>
</dbReference>
<protein>
    <submittedName>
        <fullName evidence="2">Outer membrane beta-barrel protein</fullName>
    </submittedName>
</protein>
<comment type="caution">
    <text evidence="2">The sequence shown here is derived from an EMBL/GenBank/DDBJ whole genome shotgun (WGS) entry which is preliminary data.</text>
</comment>
<gene>
    <name evidence="2" type="ORF">GR212_11790</name>
</gene>
<evidence type="ECO:0000313" key="2">
    <source>
        <dbReference type="EMBL" id="NEI70255.1"/>
    </source>
</evidence>
<reference evidence="2 3" key="1">
    <citation type="submission" date="2019-12" db="EMBL/GenBank/DDBJ databases">
        <title>Rhizobium genotypes associated with high levels of biological nitrogen fixation by grain legumes in a temperate-maritime cropping system.</title>
        <authorList>
            <person name="Maluk M."/>
            <person name="Francesc Ferrando Molina F."/>
            <person name="Lopez Del Egido L."/>
            <person name="Lafos M."/>
            <person name="Langarica-Fuentes A."/>
            <person name="Gebre Yohannes G."/>
            <person name="Young M.W."/>
            <person name="Martin P."/>
            <person name="Gantlett R."/>
            <person name="Kenicer G."/>
            <person name="Hawes C."/>
            <person name="Begg G.S."/>
            <person name="Quilliam R.S."/>
            <person name="Squire G.R."/>
            <person name="Poole P.S."/>
            <person name="Young P.W."/>
            <person name="Iannetta P.M."/>
            <person name="James E.K."/>
        </authorList>
    </citation>
    <scope>NUCLEOTIDE SEQUENCE [LARGE SCALE GENOMIC DNA]</scope>
    <source>
        <strain evidence="2 3">JHI1118</strain>
    </source>
</reference>
<dbReference type="RefSeq" id="WP_163986727.1">
    <property type="nucleotide sequence ID" value="NZ_WUEY01000004.1"/>
</dbReference>
<name>A0A6L9U2V1_9HYPH</name>
<dbReference type="Proteomes" id="UP000483035">
    <property type="component" value="Unassembled WGS sequence"/>
</dbReference>
<accession>A0A6L9U2V1</accession>